<dbReference type="SUPFAM" id="SSF52821">
    <property type="entry name" value="Rhodanese/Cell cycle control phosphatase"/>
    <property type="match status" value="2"/>
</dbReference>
<evidence type="ECO:0000256" key="1">
    <source>
        <dbReference type="ARBA" id="ARBA00022679"/>
    </source>
</evidence>
<dbReference type="Pfam" id="PF00581">
    <property type="entry name" value="Rhodanese"/>
    <property type="match status" value="1"/>
</dbReference>
<dbReference type="InterPro" id="IPR036873">
    <property type="entry name" value="Rhodanese-like_dom_sf"/>
</dbReference>
<dbReference type="AlphaFoldDB" id="A0A9Q5I413"/>
<dbReference type="InterPro" id="IPR001763">
    <property type="entry name" value="Rhodanese-like_dom"/>
</dbReference>
<reference evidence="4" key="1">
    <citation type="submission" date="2016-06" db="EMBL/GenBank/DDBJ databases">
        <title>Draft Genome sequence of the fungus Inonotus baumii.</title>
        <authorList>
            <person name="Zhu H."/>
            <person name="Lin W."/>
        </authorList>
    </citation>
    <scope>NUCLEOTIDE SEQUENCE</scope>
    <source>
        <strain evidence="4">821</strain>
    </source>
</reference>
<dbReference type="PANTHER" id="PTHR11364">
    <property type="entry name" value="THIOSULFATE SULFERTANSFERASE"/>
    <property type="match status" value="1"/>
</dbReference>
<dbReference type="GO" id="GO:0005739">
    <property type="term" value="C:mitochondrion"/>
    <property type="evidence" value="ECO:0007669"/>
    <property type="project" value="TreeGrafter"/>
</dbReference>
<evidence type="ECO:0000313" key="4">
    <source>
        <dbReference type="EMBL" id="OCB91302.1"/>
    </source>
</evidence>
<dbReference type="GO" id="GO:0004792">
    <property type="term" value="F:thiosulfate-cyanide sulfurtransferase activity"/>
    <property type="evidence" value="ECO:0007669"/>
    <property type="project" value="InterPro"/>
</dbReference>
<dbReference type="CDD" id="cd01449">
    <property type="entry name" value="TST_Repeat_2"/>
    <property type="match status" value="1"/>
</dbReference>
<dbReference type="CDD" id="cd01448">
    <property type="entry name" value="TST_Repeat_1"/>
    <property type="match status" value="1"/>
</dbReference>
<dbReference type="SMART" id="SM00450">
    <property type="entry name" value="RHOD"/>
    <property type="match status" value="2"/>
</dbReference>
<dbReference type="Proteomes" id="UP000757232">
    <property type="component" value="Unassembled WGS sequence"/>
</dbReference>
<dbReference type="PROSITE" id="PS50206">
    <property type="entry name" value="RHODANESE_3"/>
    <property type="match status" value="2"/>
</dbReference>
<name>A0A9Q5I413_SANBA</name>
<dbReference type="InterPro" id="IPR045078">
    <property type="entry name" value="TST/MPST-like"/>
</dbReference>
<evidence type="ECO:0000256" key="2">
    <source>
        <dbReference type="ARBA" id="ARBA00022737"/>
    </source>
</evidence>
<feature type="domain" description="Rhodanese" evidence="3">
    <location>
        <begin position="25"/>
        <end position="143"/>
    </location>
</feature>
<organism evidence="4 5">
    <name type="scientific">Sanghuangporus baumii</name>
    <name type="common">Phellinus baumii</name>
    <dbReference type="NCBI Taxonomy" id="108892"/>
    <lineage>
        <taxon>Eukaryota</taxon>
        <taxon>Fungi</taxon>
        <taxon>Dikarya</taxon>
        <taxon>Basidiomycota</taxon>
        <taxon>Agaricomycotina</taxon>
        <taxon>Agaricomycetes</taxon>
        <taxon>Hymenochaetales</taxon>
        <taxon>Hymenochaetaceae</taxon>
        <taxon>Sanghuangporus</taxon>
    </lineage>
</organism>
<dbReference type="EMBL" id="LNZH02000095">
    <property type="protein sequence ID" value="OCB91302.1"/>
    <property type="molecule type" value="Genomic_DNA"/>
</dbReference>
<dbReference type="InterPro" id="IPR001307">
    <property type="entry name" value="Thiosulphate_STrfase_CS"/>
</dbReference>
<keyword evidence="5" id="KW-1185">Reference proteome</keyword>
<proteinExistence type="predicted"/>
<keyword evidence="1" id="KW-0808">Transferase</keyword>
<accession>A0A9Q5I413</accession>
<dbReference type="OrthoDB" id="270167at2759"/>
<feature type="domain" description="Rhodanese" evidence="3">
    <location>
        <begin position="183"/>
        <end position="300"/>
    </location>
</feature>
<gene>
    <name evidence="4" type="ORF">A7U60_g1469</name>
</gene>
<dbReference type="Gene3D" id="3.40.250.10">
    <property type="entry name" value="Rhodanese-like domain"/>
    <property type="match status" value="2"/>
</dbReference>
<protein>
    <submittedName>
        <fullName evidence="4">Thiosulfate sulfurtransferase</fullName>
    </submittedName>
</protein>
<sequence>MSIKVIAPFLLTPSELKSAIASADAGKKVVTLDASWHMPNSPRRVDEEFKAKHLPGARFLDLDAVASPHELGLKHMMPSPEKFAKACQGFGITPDTHVVIYDSHGIFSAPRALFMFRAFGHTNSSVLDGGLPRWEADGLPVKVVETEVKQTDGAKYPPPAYDASIVKSYEQIVSNAELDPSVDSVASLVVDARPKGRFMGQDPEPRPGLPSGHIPNAFSLPFSAFLQQNTAPSGVLYTTFLPPDRLRKALVDAIGEKNAKDVLEGTRPIIASCGSGMTAGVLWLGLRILGAEKPTLYDEVGI</sequence>
<evidence type="ECO:0000259" key="3">
    <source>
        <dbReference type="PROSITE" id="PS50206"/>
    </source>
</evidence>
<keyword evidence="2" id="KW-0677">Repeat</keyword>
<dbReference type="PANTHER" id="PTHR11364:SF27">
    <property type="entry name" value="SULFURTRANSFERASE"/>
    <property type="match status" value="1"/>
</dbReference>
<comment type="caution">
    <text evidence="4">The sequence shown here is derived from an EMBL/GenBank/DDBJ whole genome shotgun (WGS) entry which is preliminary data.</text>
</comment>
<evidence type="ECO:0000313" key="5">
    <source>
        <dbReference type="Proteomes" id="UP000757232"/>
    </source>
</evidence>
<dbReference type="PROSITE" id="PS00380">
    <property type="entry name" value="RHODANESE_1"/>
    <property type="match status" value="1"/>
</dbReference>